<dbReference type="EMBL" id="JAWDGP010000128">
    <property type="protein sequence ID" value="KAK3803453.1"/>
    <property type="molecule type" value="Genomic_DNA"/>
</dbReference>
<feature type="binding site" evidence="11">
    <location>
        <begin position="643"/>
        <end position="649"/>
    </location>
    <ligand>
        <name>acetyl-CoA</name>
        <dbReference type="ChEBI" id="CHEBI:57288"/>
    </ligand>
</feature>
<feature type="transmembrane region" description="Helical" evidence="14">
    <location>
        <begin position="293"/>
        <end position="312"/>
    </location>
</feature>
<dbReference type="Pfam" id="PF13725">
    <property type="entry name" value="tRNA_bind_2"/>
    <property type="match status" value="1"/>
</dbReference>
<keyword evidence="12" id="KW-0175">Coiled coil</keyword>
<evidence type="ECO:0000256" key="14">
    <source>
        <dbReference type="SAM" id="Phobius"/>
    </source>
</evidence>
<dbReference type="Pfam" id="PF08351">
    <property type="entry name" value="TmcA_N"/>
    <property type="match status" value="1"/>
</dbReference>
<feature type="domain" description="Possible tRNA binding" evidence="18">
    <location>
        <begin position="780"/>
        <end position="995"/>
    </location>
</feature>
<keyword evidence="20" id="KW-1185">Reference proteome</keyword>
<evidence type="ECO:0000259" key="15">
    <source>
        <dbReference type="Pfam" id="PF05127"/>
    </source>
</evidence>
<dbReference type="HAMAP" id="MF_03211">
    <property type="entry name" value="RNA_acetyltr_Nat10"/>
    <property type="match status" value="1"/>
</dbReference>
<dbReference type="GO" id="GO:0030686">
    <property type="term" value="C:90S preribosome"/>
    <property type="evidence" value="ECO:0007669"/>
    <property type="project" value="TreeGrafter"/>
</dbReference>
<keyword evidence="14" id="KW-1133">Transmembrane helix</keyword>
<dbReference type="FunFam" id="3.40.50.300:FF:002218">
    <property type="entry name" value="tRNA(Met) cytidine acetyltransferase TmcA"/>
    <property type="match status" value="1"/>
</dbReference>
<comment type="catalytic activity">
    <reaction evidence="11">
        <text>a cytidine in tRNA + acetyl-CoA + ATP + H2O = an N(4)-acetylcytidine in tRNA + ADP + phosphate + CoA + H(+)</text>
        <dbReference type="Rhea" id="RHEA:53876"/>
        <dbReference type="Rhea" id="RHEA-COMP:13670"/>
        <dbReference type="Rhea" id="RHEA-COMP:13671"/>
        <dbReference type="ChEBI" id="CHEBI:15377"/>
        <dbReference type="ChEBI" id="CHEBI:15378"/>
        <dbReference type="ChEBI" id="CHEBI:30616"/>
        <dbReference type="ChEBI" id="CHEBI:43474"/>
        <dbReference type="ChEBI" id="CHEBI:57287"/>
        <dbReference type="ChEBI" id="CHEBI:57288"/>
        <dbReference type="ChEBI" id="CHEBI:74900"/>
        <dbReference type="ChEBI" id="CHEBI:82748"/>
        <dbReference type="ChEBI" id="CHEBI:456216"/>
    </reaction>
</comment>
<dbReference type="Proteomes" id="UP001283361">
    <property type="component" value="Unassembled WGS sequence"/>
</dbReference>
<gene>
    <name evidence="19" type="ORF">RRG08_027556</name>
</gene>
<feature type="binding site" evidence="11">
    <location>
        <begin position="636"/>
        <end position="638"/>
    </location>
    <ligand>
        <name>acetyl-CoA</name>
        <dbReference type="ChEBI" id="CHEBI:57288"/>
    </ligand>
</feature>
<dbReference type="GO" id="GO:1990883">
    <property type="term" value="F:18S rRNA cytidine N-acetyltransferase activity"/>
    <property type="evidence" value="ECO:0007669"/>
    <property type="project" value="TreeGrafter"/>
</dbReference>
<dbReference type="InterPro" id="IPR000182">
    <property type="entry name" value="GNAT_dom"/>
</dbReference>
<feature type="coiled-coil region" evidence="12">
    <location>
        <begin position="221"/>
        <end position="248"/>
    </location>
</feature>
<comment type="similarity">
    <text evidence="11">Belongs to the RNA cytidine acetyltransferase family. NAT10 subfamily.</text>
</comment>
<feature type="compositionally biased region" description="Acidic residues" evidence="13">
    <location>
        <begin position="673"/>
        <end position="684"/>
    </location>
</feature>
<evidence type="ECO:0000256" key="10">
    <source>
        <dbReference type="ARBA" id="ARBA00068357"/>
    </source>
</evidence>
<dbReference type="Pfam" id="PF13718">
    <property type="entry name" value="GNAT_acetyltr_2"/>
    <property type="match status" value="1"/>
</dbReference>
<keyword evidence="6 11" id="KW-0067">ATP-binding</keyword>
<feature type="binding site" evidence="11">
    <location>
        <begin position="288"/>
        <end position="297"/>
    </location>
    <ligand>
        <name>ATP</name>
        <dbReference type="ChEBI" id="CHEBI:30616"/>
    </ligand>
</feature>
<keyword evidence="5 11" id="KW-0547">Nucleotide-binding</keyword>
<keyword evidence="3 11" id="KW-0808">Transferase</keyword>
<name>A0AAE1BBV5_9GAST</name>
<dbReference type="PANTHER" id="PTHR10925">
    <property type="entry name" value="N-ACETYLTRANSFERASE 10"/>
    <property type="match status" value="1"/>
</dbReference>
<evidence type="ECO:0000256" key="1">
    <source>
        <dbReference type="ARBA" id="ARBA00004604"/>
    </source>
</evidence>
<evidence type="ECO:0000259" key="18">
    <source>
        <dbReference type="Pfam" id="PF13725"/>
    </source>
</evidence>
<evidence type="ECO:0000256" key="12">
    <source>
        <dbReference type="SAM" id="Coils"/>
    </source>
</evidence>
<proteinExistence type="inferred from homology"/>
<keyword evidence="14" id="KW-0812">Transmembrane</keyword>
<dbReference type="Gene3D" id="3.40.50.11040">
    <property type="match status" value="1"/>
</dbReference>
<reference evidence="19" key="1">
    <citation type="journal article" date="2023" name="G3 (Bethesda)">
        <title>A reference genome for the long-term kleptoplast-retaining sea slug Elysia crispata morphotype clarki.</title>
        <authorList>
            <person name="Eastman K.E."/>
            <person name="Pendleton A.L."/>
            <person name="Shaikh M.A."/>
            <person name="Suttiyut T."/>
            <person name="Ogas R."/>
            <person name="Tomko P."/>
            <person name="Gavelis G."/>
            <person name="Widhalm J.R."/>
            <person name="Wisecaver J.H."/>
        </authorList>
    </citation>
    <scope>NUCLEOTIDE SEQUENCE</scope>
    <source>
        <strain evidence="19">ECLA1</strain>
    </source>
</reference>
<dbReference type="AlphaFoldDB" id="A0AAE1BBV5"/>
<organism evidence="19 20">
    <name type="scientific">Elysia crispata</name>
    <name type="common">lettuce slug</name>
    <dbReference type="NCBI Taxonomy" id="231223"/>
    <lineage>
        <taxon>Eukaryota</taxon>
        <taxon>Metazoa</taxon>
        <taxon>Spiralia</taxon>
        <taxon>Lophotrochozoa</taxon>
        <taxon>Mollusca</taxon>
        <taxon>Gastropoda</taxon>
        <taxon>Heterobranchia</taxon>
        <taxon>Euthyneura</taxon>
        <taxon>Panpulmonata</taxon>
        <taxon>Sacoglossa</taxon>
        <taxon>Placobranchoidea</taxon>
        <taxon>Plakobranchidae</taxon>
        <taxon>Elysia</taxon>
    </lineage>
</organism>
<comment type="catalytic activity">
    <reaction evidence="9 11">
        <text>a cytidine in 18S rRNA + acetyl-CoA + ATP + H2O = an N(4)-acetylcytidine in 18S rRNA + ADP + phosphate + CoA + H(+)</text>
        <dbReference type="Rhea" id="RHEA:51424"/>
        <dbReference type="Rhea" id="RHEA-COMP:13575"/>
        <dbReference type="Rhea" id="RHEA-COMP:13576"/>
        <dbReference type="ChEBI" id="CHEBI:15377"/>
        <dbReference type="ChEBI" id="CHEBI:15378"/>
        <dbReference type="ChEBI" id="CHEBI:30616"/>
        <dbReference type="ChEBI" id="CHEBI:43474"/>
        <dbReference type="ChEBI" id="CHEBI:57287"/>
        <dbReference type="ChEBI" id="CHEBI:57288"/>
        <dbReference type="ChEBI" id="CHEBI:74900"/>
        <dbReference type="ChEBI" id="CHEBI:82748"/>
        <dbReference type="ChEBI" id="CHEBI:456216"/>
    </reaction>
</comment>
<keyword evidence="7 11" id="KW-0539">Nucleus</keyword>
<comment type="subcellular location">
    <subcellularLocation>
        <location evidence="1 11">Nucleus</location>
        <location evidence="1 11">Nucleolus</location>
    </subcellularLocation>
</comment>
<feature type="domain" description="N-acetyltransferase" evidence="17">
    <location>
        <begin position="535"/>
        <end position="770"/>
    </location>
</feature>
<evidence type="ECO:0000256" key="5">
    <source>
        <dbReference type="ARBA" id="ARBA00022741"/>
    </source>
</evidence>
<evidence type="ECO:0000313" key="19">
    <source>
        <dbReference type="EMBL" id="KAK3803453.1"/>
    </source>
</evidence>
<evidence type="ECO:0000256" key="6">
    <source>
        <dbReference type="ARBA" id="ARBA00022840"/>
    </source>
</evidence>
<sequence>MVRKKIDNRIRLMIENGVGAKHRSMFVIVGDQGKDQVVILHHMLSKAELKARPSVLWCYKKELGFSSHRGKRMKELQKKIKSGKLNVKEDDPFELFISSTNIRYCYYADTHKILGNTYGMCVLQDFEALTPNLLARTIETVEGGGIIVILLRTMSSLKQLFAMSMDVHSRFRTEAHQDVIGRFNERFILSLASCENCVVVDDQLRLIPISSHALGIQAAPSKSLDQTVSAQEAELEELKKSIQEMDVTTGKIIKLCRTLDQGHGFLKFVDAIVEKTLRSTVVMTAARGRGKSAALGLAMAAAVGFGYSNIFVTAPSPENLKTLFEFIFKGFDALDYQEHIDYEIIQSTNPDFNKAVVRVNIFRDHRQTIQYIHPSDSHKLGQAELVCIDEAAAIPLPLVKNLLGPYLVFMSSTINGYEGTGRSLSLKLVQQLRQQSSTFGGSVKEARLAANMAKQGTENSATSGRVLHEVTLNESIRYANGDPVESWLNRLLCLDASAVPRSVTGCPLPATCQLYYVNRDTLFSYHPVSEKFLHRIMALYVSSHYKNSPNDLQLLSDAPAHHIFVLLGPVQASQGDLPEVLCVLQVCFEGEISKSTIINSLQRGKRASGDLIPWTVSQQFQDQDFPGLSGARVVRIATHPDYQGMGYGSCALSQLQQYFEGKFPNLKESAAAGEDDEDDNENDEGEAKQVDDEDLDLLSEHIVPRKNLPPLLVKLTERRPESLDYLGTSYGLTSDLFRFWKKAGFAPVYLRQTANELTGEHSCIMLKTLNTTSDPDRQAWLAAFWKDFRKRFVNLLSYQFRIFKPAMALNILENKNFKDEESDPVMSKAELAQHVSPYDIGRLELYASNMADYHLVVDLLPCLARLYFTGRLQAKPLHLSLVQKSVLLALGLQHKTVDNIEKEIDLPANQILALFNRTIRKFVQNFNEILEKEAAASIAEKKDILMDPLRETMDEELREAGKEFKQQHKNDVASLLGSNLSQYAIKGSEQDWNKALKASAKTVISVKSHLSQKRKTAAEAELDSSGSKKKHKKKLKAKPKFGSDQQIICGIVDFHIQVSGS</sequence>
<evidence type="ECO:0000256" key="3">
    <source>
        <dbReference type="ARBA" id="ARBA00022679"/>
    </source>
</evidence>
<evidence type="ECO:0000259" key="16">
    <source>
        <dbReference type="Pfam" id="PF08351"/>
    </source>
</evidence>
<evidence type="ECO:0000256" key="8">
    <source>
        <dbReference type="ARBA" id="ARBA00023315"/>
    </source>
</evidence>
<dbReference type="FunFam" id="3.40.50.11040:FF:000002">
    <property type="entry name" value="RNA cytidine acetyltransferase"/>
    <property type="match status" value="1"/>
</dbReference>
<feature type="domain" description="TcmA/NAT10 helicase" evidence="15">
    <location>
        <begin position="282"/>
        <end position="495"/>
    </location>
</feature>
<dbReference type="GO" id="GO:0051391">
    <property type="term" value="P:tRNA acetylation"/>
    <property type="evidence" value="ECO:0007669"/>
    <property type="project" value="UniProtKB-UniRule"/>
</dbReference>
<evidence type="ECO:0000256" key="11">
    <source>
        <dbReference type="HAMAP-Rule" id="MF_03211"/>
    </source>
</evidence>
<dbReference type="GO" id="GO:0000049">
    <property type="term" value="F:tRNA binding"/>
    <property type="evidence" value="ECO:0007669"/>
    <property type="project" value="TreeGrafter"/>
</dbReference>
<feature type="binding site" evidence="11">
    <location>
        <position position="742"/>
    </location>
    <ligand>
        <name>acetyl-CoA</name>
        <dbReference type="ChEBI" id="CHEBI:57288"/>
    </ligand>
</feature>
<dbReference type="GO" id="GO:1904812">
    <property type="term" value="P:rRNA acetylation involved in maturation of SSU-rRNA"/>
    <property type="evidence" value="ECO:0007669"/>
    <property type="project" value="InterPro"/>
</dbReference>
<feature type="region of interest" description="Disordered" evidence="13">
    <location>
        <begin position="1015"/>
        <end position="1039"/>
    </location>
</feature>
<dbReference type="Gene3D" id="3.40.50.300">
    <property type="entry name" value="P-loop containing nucleotide triphosphate hydrolases"/>
    <property type="match status" value="1"/>
</dbReference>
<dbReference type="Pfam" id="PF05127">
    <property type="entry name" value="NAT10_TcmA_helicase"/>
    <property type="match status" value="1"/>
</dbReference>
<feature type="binding site" evidence="11">
    <location>
        <position position="477"/>
    </location>
    <ligand>
        <name>ATP</name>
        <dbReference type="ChEBI" id="CHEBI:30616"/>
    </ligand>
</feature>
<evidence type="ECO:0000256" key="7">
    <source>
        <dbReference type="ARBA" id="ARBA00023242"/>
    </source>
</evidence>
<feature type="region of interest" description="Disordered" evidence="13">
    <location>
        <begin position="670"/>
        <end position="691"/>
    </location>
</feature>
<feature type="domain" description="TmcA/NAT10 N-terminal" evidence="16">
    <location>
        <begin position="9"/>
        <end position="201"/>
    </location>
</feature>
<evidence type="ECO:0000259" key="17">
    <source>
        <dbReference type="Pfam" id="PF13718"/>
    </source>
</evidence>
<dbReference type="InterPro" id="IPR027992">
    <property type="entry name" value="tRNA_bind_dom"/>
</dbReference>
<dbReference type="InterPro" id="IPR027417">
    <property type="entry name" value="P-loop_NTPase"/>
</dbReference>
<dbReference type="Gene3D" id="3.40.630.30">
    <property type="match status" value="1"/>
</dbReference>
<dbReference type="GO" id="GO:0005730">
    <property type="term" value="C:nucleolus"/>
    <property type="evidence" value="ECO:0007669"/>
    <property type="project" value="UniProtKB-SubCell"/>
</dbReference>
<evidence type="ECO:0000256" key="2">
    <source>
        <dbReference type="ARBA" id="ARBA00022552"/>
    </source>
</evidence>
<evidence type="ECO:0000256" key="9">
    <source>
        <dbReference type="ARBA" id="ARBA00052133"/>
    </source>
</evidence>
<comment type="function">
    <text evidence="11">RNA cytidine acetyltransferase with specificity toward both 18S rRNA and tRNAs. Catalyzes the formation of N(4)-acetylcytidine (ac4C) in 18S rRNA. Required for early nucleolar cleavages of precursor rRNA at sites A0, A1 and A2 during 18S rRNA synthesis. Catalyzes the formation of ac4C in serine and leucine tRNAs. Requires a tRNA-binding adapter protein for full tRNA acetyltransferase activity but not for 18S rRNA acetylation.</text>
</comment>
<protein>
    <recommendedName>
        <fullName evidence="10 11">RNA cytidine acetyltransferase</fullName>
        <ecNumber evidence="11">2.3.1.-</ecNumber>
    </recommendedName>
    <alternativeName>
        <fullName evidence="11">18S rRNA cytosine acetyltransferase</fullName>
    </alternativeName>
</protein>
<keyword evidence="4 11" id="KW-0819">tRNA processing</keyword>
<dbReference type="InterPro" id="IPR032672">
    <property type="entry name" value="TmcA/NAT10/Kre33"/>
</dbReference>
<dbReference type="InterPro" id="IPR013562">
    <property type="entry name" value="TmcA/NAT10_N"/>
</dbReference>
<evidence type="ECO:0000256" key="13">
    <source>
        <dbReference type="SAM" id="MobiDB-lite"/>
    </source>
</evidence>
<comment type="caution">
    <text evidence="19">The sequence shown here is derived from an EMBL/GenBank/DDBJ whole genome shotgun (WGS) entry which is preliminary data.</text>
</comment>
<dbReference type="InterPro" id="IPR007807">
    <property type="entry name" value="TcmA/NAT10_helicase"/>
</dbReference>
<keyword evidence="2 11" id="KW-0698">rRNA processing</keyword>
<keyword evidence="8 11" id="KW-0012">Acyltransferase</keyword>
<evidence type="ECO:0000256" key="4">
    <source>
        <dbReference type="ARBA" id="ARBA00022694"/>
    </source>
</evidence>
<dbReference type="GO" id="GO:0005524">
    <property type="term" value="F:ATP binding"/>
    <property type="evidence" value="ECO:0007669"/>
    <property type="project" value="UniProtKB-UniRule"/>
</dbReference>
<dbReference type="EC" id="2.3.1.-" evidence="11"/>
<dbReference type="InterPro" id="IPR033688">
    <property type="entry name" value="NAT10"/>
</dbReference>
<feature type="compositionally biased region" description="Basic residues" evidence="13">
    <location>
        <begin position="1027"/>
        <end position="1039"/>
    </location>
</feature>
<evidence type="ECO:0000313" key="20">
    <source>
        <dbReference type="Proteomes" id="UP001283361"/>
    </source>
</evidence>
<accession>A0AAE1BBV5</accession>
<dbReference type="PANTHER" id="PTHR10925:SF5">
    <property type="entry name" value="RNA CYTIDINE ACETYLTRANSFERASE"/>
    <property type="match status" value="1"/>
</dbReference>
<keyword evidence="14" id="KW-0472">Membrane</keyword>